<accession>A0ABC9PXN4</accession>
<name>A0ABC9PXN4_STAA5</name>
<keyword evidence="2" id="KW-0175">Coiled coil</keyword>
<dbReference type="PANTHER" id="PTHR34976">
    <property type="entry name" value="RIBONUCLEASE YQCG-RELATED"/>
    <property type="match status" value="1"/>
</dbReference>
<evidence type="ECO:0000256" key="1">
    <source>
        <dbReference type="ARBA" id="ARBA00034117"/>
    </source>
</evidence>
<dbReference type="EMBL" id="AIDT01000019">
    <property type="protein sequence ID" value="EIA13281.1"/>
    <property type="molecule type" value="Genomic_DNA"/>
</dbReference>
<dbReference type="PROSITE" id="PS51756">
    <property type="entry name" value="LXG"/>
    <property type="match status" value="1"/>
</dbReference>
<evidence type="ECO:0000313" key="5">
    <source>
        <dbReference type="Proteomes" id="UP000003093"/>
    </source>
</evidence>
<gene>
    <name evidence="4" type="ORF">ST398NM02_0670</name>
</gene>
<reference evidence="4 5" key="1">
    <citation type="journal article" date="2012" name="MBio">
        <title>Identification of a highly transmissible animal-independent Staphylococcus aureus ST398 clone with distinct genomic and cell adhesion properties.</title>
        <authorList>
            <person name="Uhlemann A.C."/>
            <person name="Porcella S.F."/>
            <person name="Trivedi S."/>
            <person name="Sullivan S.B."/>
            <person name="Hafer C."/>
            <person name="Kennedy A.D."/>
            <person name="Barbian K.D."/>
            <person name="McCarthy A.J."/>
            <person name="Street C."/>
            <person name="Hirschberg D.L."/>
            <person name="Lipkin W.I."/>
            <person name="Lindsay J.A."/>
            <person name="DeLeo F.R."/>
            <person name="Lowy F.D."/>
        </authorList>
    </citation>
    <scope>NUCLEOTIDE SEQUENCE [LARGE SCALE GENOMIC DNA]</scope>
    <source>
        <strain evidence="4 5">DR10</strain>
    </source>
</reference>
<dbReference type="Pfam" id="PF04740">
    <property type="entry name" value="LXG"/>
    <property type="match status" value="1"/>
</dbReference>
<dbReference type="InterPro" id="IPR051768">
    <property type="entry name" value="Bact_secretion_toxin"/>
</dbReference>
<organism evidence="4 5">
    <name type="scientific">Staphylococcus aureus subsp. aureus DR10</name>
    <dbReference type="NCBI Taxonomy" id="1155079"/>
    <lineage>
        <taxon>Bacteria</taxon>
        <taxon>Bacillati</taxon>
        <taxon>Bacillota</taxon>
        <taxon>Bacilli</taxon>
        <taxon>Bacillales</taxon>
        <taxon>Staphylococcaceae</taxon>
        <taxon>Staphylococcus</taxon>
    </lineage>
</organism>
<dbReference type="Proteomes" id="UP000003093">
    <property type="component" value="Unassembled WGS sequence"/>
</dbReference>
<evidence type="ECO:0000256" key="2">
    <source>
        <dbReference type="SAM" id="Coils"/>
    </source>
</evidence>
<proteinExistence type="inferred from homology"/>
<comment type="similarity">
    <text evidence="1">In the N-terminal section; belongs to the LXG family.</text>
</comment>
<evidence type="ECO:0000259" key="3">
    <source>
        <dbReference type="PROSITE" id="PS51756"/>
    </source>
</evidence>
<dbReference type="InterPro" id="IPR006829">
    <property type="entry name" value="LXG_dom"/>
</dbReference>
<dbReference type="AlphaFoldDB" id="A0ABC9PXN4"/>
<dbReference type="PANTHER" id="PTHR34976:SF1">
    <property type="entry name" value="TOXIN BC_0920"/>
    <property type="match status" value="1"/>
</dbReference>
<sequence>MPMSIDMYLDRSRNQASSVGNLSQTMNSNYDALEKAITQFINDDALKGKAYTSAKQFFSTVLIPLSTSMKTLSDLTKQACDNFVSRYTSEVDSISLKESELEEDIRSLSQQITRYENLNNNLKKHASDNQQAISSNQQIIQTLGQQKHELEEKLRKLREFNQKSPEIFKEVEEFQKIVQQGLTQAQNFWNFSTNQFNIPSGKELDWAKASHEKYLKVAMGKIEHKAEKETLNKADFAVIKAYAKEHPEDDIPKSIMKYINDNKDSIKRDIGLDITSTLLEQGGINASKFGVFINTAGGVKGPAGPNSFVEVKRTSGNVFIENGSKFAKGGKYLGKGVAGVGFGIGMYDDMANDDKTVGEALSHNALTTGIGTGAGIATSATIVALASNPVGWAALGGLAVGIIFSNLTDLAYQNNFLGIKDKTDWVGHKIDDGIDAVKKSTEKAVDSFENAVGEATKGISSHINPMKWSW</sequence>
<feature type="coiled-coil region" evidence="2">
    <location>
        <begin position="91"/>
        <end position="163"/>
    </location>
</feature>
<comment type="caution">
    <text evidence="4">The sequence shown here is derived from an EMBL/GenBank/DDBJ whole genome shotgun (WGS) entry which is preliminary data.</text>
</comment>
<evidence type="ECO:0000313" key="4">
    <source>
        <dbReference type="EMBL" id="EIA13281.1"/>
    </source>
</evidence>
<feature type="domain" description="LXG" evidence="3">
    <location>
        <begin position="3"/>
        <end position="227"/>
    </location>
</feature>
<protein>
    <submittedName>
        <fullName evidence="4">Phage protein</fullName>
    </submittedName>
</protein>